<gene>
    <name evidence="1" type="ORF">PACLA_8A008893</name>
</gene>
<sequence length="122" mass="13945">MAVTCHTSFFALIGNTENPPFRSPKTYLFQACLSPDNLFKLLVMQRLIEEGGNREEGFKVNNQDLQVVAELSGVLEAPDDFLSLELRTLFNDLLPEPENVQCNEFVQKYLLLKQKYQDSISE</sequence>
<reference evidence="1" key="1">
    <citation type="submission" date="2020-04" db="EMBL/GenBank/DDBJ databases">
        <authorList>
            <person name="Alioto T."/>
            <person name="Alioto T."/>
            <person name="Gomez Garrido J."/>
        </authorList>
    </citation>
    <scope>NUCLEOTIDE SEQUENCE</scope>
    <source>
        <strain evidence="1">A484AB</strain>
    </source>
</reference>
<accession>A0A6S7IEA0</accession>
<name>A0A6S7IEA0_PARCT</name>
<proteinExistence type="predicted"/>
<dbReference type="EMBL" id="CACRXK020008843">
    <property type="protein sequence ID" value="CAB4015787.1"/>
    <property type="molecule type" value="Genomic_DNA"/>
</dbReference>
<comment type="caution">
    <text evidence="1">The sequence shown here is derived from an EMBL/GenBank/DDBJ whole genome shotgun (WGS) entry which is preliminary data.</text>
</comment>
<protein>
    <submittedName>
        <fullName evidence="1">Uncharacterized protein</fullName>
    </submittedName>
</protein>
<organism evidence="1 2">
    <name type="scientific">Paramuricea clavata</name>
    <name type="common">Red gorgonian</name>
    <name type="synonym">Violescent sea-whip</name>
    <dbReference type="NCBI Taxonomy" id="317549"/>
    <lineage>
        <taxon>Eukaryota</taxon>
        <taxon>Metazoa</taxon>
        <taxon>Cnidaria</taxon>
        <taxon>Anthozoa</taxon>
        <taxon>Octocorallia</taxon>
        <taxon>Malacalcyonacea</taxon>
        <taxon>Plexauridae</taxon>
        <taxon>Paramuricea</taxon>
    </lineage>
</organism>
<keyword evidence="2" id="KW-1185">Reference proteome</keyword>
<evidence type="ECO:0000313" key="2">
    <source>
        <dbReference type="Proteomes" id="UP001152795"/>
    </source>
</evidence>
<evidence type="ECO:0000313" key="1">
    <source>
        <dbReference type="EMBL" id="CAB4015787.1"/>
    </source>
</evidence>
<dbReference type="AlphaFoldDB" id="A0A6S7IEA0"/>
<dbReference type="Proteomes" id="UP001152795">
    <property type="component" value="Unassembled WGS sequence"/>
</dbReference>